<dbReference type="GO" id="GO:0031410">
    <property type="term" value="C:cytoplasmic vesicle"/>
    <property type="evidence" value="ECO:0007669"/>
    <property type="project" value="TreeGrafter"/>
</dbReference>
<dbReference type="OMA" id="DQYAELM"/>
<comment type="subcellular location">
    <subcellularLocation>
        <location evidence="1">Mitochondrion</location>
    </subcellularLocation>
</comment>
<evidence type="ECO:0000313" key="7">
    <source>
        <dbReference type="WBParaSite" id="HCON_00027260-00002"/>
    </source>
</evidence>
<dbReference type="InterPro" id="IPR006933">
    <property type="entry name" value="HAP1_N"/>
</dbReference>
<dbReference type="Pfam" id="PF04849">
    <property type="entry name" value="HAP1_N"/>
    <property type="match status" value="1"/>
</dbReference>
<dbReference type="SMART" id="SM01424">
    <property type="entry name" value="HAP1_N"/>
    <property type="match status" value="1"/>
</dbReference>
<protein>
    <submittedName>
        <fullName evidence="7">HAP1 N-terminal domain-containing protein</fullName>
    </submittedName>
</protein>
<dbReference type="PANTHER" id="PTHR15751:SF12">
    <property type="entry name" value="TRAFFICKING KINESIN-BINDING PROTEIN MILT"/>
    <property type="match status" value="1"/>
</dbReference>
<dbReference type="InterPro" id="IPR051946">
    <property type="entry name" value="Intracell_Traff-Reg"/>
</dbReference>
<dbReference type="PANTHER" id="PTHR15751">
    <property type="entry name" value="TRAFFICKING KINESIN-BINDING PROTEIN"/>
    <property type="match status" value="1"/>
</dbReference>
<keyword evidence="3" id="KW-0496">Mitochondrion</keyword>
<accession>A0A7I4Y094</accession>
<feature type="coiled-coil region" evidence="4">
    <location>
        <begin position="85"/>
        <end position="112"/>
    </location>
</feature>
<dbReference type="GO" id="GO:0017022">
    <property type="term" value="F:myosin binding"/>
    <property type="evidence" value="ECO:0007669"/>
    <property type="project" value="TreeGrafter"/>
</dbReference>
<name>A0A7I4Y094_HAECO</name>
<organism evidence="6 7">
    <name type="scientific">Haemonchus contortus</name>
    <name type="common">Barber pole worm</name>
    <dbReference type="NCBI Taxonomy" id="6289"/>
    <lineage>
        <taxon>Eukaryota</taxon>
        <taxon>Metazoa</taxon>
        <taxon>Ecdysozoa</taxon>
        <taxon>Nematoda</taxon>
        <taxon>Chromadorea</taxon>
        <taxon>Rhabditida</taxon>
        <taxon>Rhabditina</taxon>
        <taxon>Rhabditomorpha</taxon>
        <taxon>Strongyloidea</taxon>
        <taxon>Trichostrongylidae</taxon>
        <taxon>Haemonchus</taxon>
    </lineage>
</organism>
<dbReference type="WBParaSite" id="HCON_00027260-00002">
    <property type="protein sequence ID" value="HCON_00027260-00002"/>
    <property type="gene ID" value="HCON_00027260"/>
</dbReference>
<evidence type="ECO:0000256" key="2">
    <source>
        <dbReference type="ARBA" id="ARBA00023054"/>
    </source>
</evidence>
<evidence type="ECO:0000259" key="5">
    <source>
        <dbReference type="SMART" id="SM01424"/>
    </source>
</evidence>
<feature type="coiled-coil region" evidence="4">
    <location>
        <begin position="225"/>
        <end position="273"/>
    </location>
</feature>
<dbReference type="GO" id="GO:0005739">
    <property type="term" value="C:mitochondrion"/>
    <property type="evidence" value="ECO:0007669"/>
    <property type="project" value="UniProtKB-SubCell"/>
</dbReference>
<dbReference type="Proteomes" id="UP000025227">
    <property type="component" value="Unplaced"/>
</dbReference>
<dbReference type="GO" id="GO:0006605">
    <property type="term" value="P:protein targeting"/>
    <property type="evidence" value="ECO:0007669"/>
    <property type="project" value="TreeGrafter"/>
</dbReference>
<evidence type="ECO:0000256" key="1">
    <source>
        <dbReference type="ARBA" id="ARBA00004173"/>
    </source>
</evidence>
<dbReference type="GO" id="GO:0048311">
    <property type="term" value="P:mitochondrion distribution"/>
    <property type="evidence" value="ECO:0007669"/>
    <property type="project" value="TreeGrafter"/>
</dbReference>
<feature type="coiled-coil region" evidence="4">
    <location>
        <begin position="162"/>
        <end position="196"/>
    </location>
</feature>
<dbReference type="GO" id="GO:0047496">
    <property type="term" value="P:vesicle transport along microtubule"/>
    <property type="evidence" value="ECO:0007669"/>
    <property type="project" value="TreeGrafter"/>
</dbReference>
<sequence length="629" mass="70147">MSSYDAWQSLFRLTAQQYELLSRAAEARQKTASRPRMSTEAIGATRATATTTTTSTIDCIVEKLMQKDRDLEIAAKIGQSLLEQNRDLQQRTEFLEESLAKSSEEMVQMKHELDRKAELLRVYCRYDDDGFTRETTDDSLKKRLEKTKLENIQLKHDVFSIKKEMEAQIERDRKRYEEVSRQFELAQQQIVSLHAQVVERGEDYAAQSVVVEKLLREISLKCCRERELTAENADLSRQVEEALQRQNELGMQMKELQDRYAELSCLFSDAEEELCRFRSAPPMRAGSVDSLYDSLASELENSDSGFSTTPAMSARAGQALSLRLELQKASEAIEAASPSKEEIDVPSSVLAEVVRKKISIEPIAPPQTPLSEVAPTPETPRRRLELTRKLTCDVSTSCSELAGPSLSPVATSTPDRPSISNEGILQLSEPRSTCCTPSTPPARPYPSFFSPHFRGSLRLPSRVAPVPRPITKCSSDDSLEDYVAPKMGEPGVPGTRDLIVSLKMLRARRKVEHDYAMFLHRKGLPPSSFFPEQPSASKCSKPKEEWTDFSVILGQDHQRMVRAYTGAATIGLGSLKSSEQSGVLSRAELVSPLSSPQRFGATSMTSGLRSLASSMGDAFSGRGIILRRF</sequence>
<dbReference type="OrthoDB" id="10067624at2759"/>
<keyword evidence="2 4" id="KW-0175">Coiled coil</keyword>
<evidence type="ECO:0000313" key="6">
    <source>
        <dbReference type="Proteomes" id="UP000025227"/>
    </source>
</evidence>
<evidence type="ECO:0000256" key="3">
    <source>
        <dbReference type="ARBA" id="ARBA00023128"/>
    </source>
</evidence>
<proteinExistence type="predicted"/>
<feature type="domain" description="HAP1 N-terminal" evidence="5">
    <location>
        <begin position="18"/>
        <end position="280"/>
    </location>
</feature>
<reference evidence="7" key="1">
    <citation type="submission" date="2020-12" db="UniProtKB">
        <authorList>
            <consortium name="WormBaseParasite"/>
        </authorList>
    </citation>
    <scope>IDENTIFICATION</scope>
    <source>
        <strain evidence="7">MHco3</strain>
    </source>
</reference>
<dbReference type="AlphaFoldDB" id="A0A7I4Y094"/>
<keyword evidence="6" id="KW-1185">Reference proteome</keyword>
<evidence type="ECO:0000256" key="4">
    <source>
        <dbReference type="SAM" id="Coils"/>
    </source>
</evidence>